<dbReference type="NCBIfam" id="TIGR00165">
    <property type="entry name" value="S18"/>
    <property type="match status" value="1"/>
</dbReference>
<evidence type="ECO:0000313" key="9">
    <source>
        <dbReference type="EMBL" id="PFH04146.1"/>
    </source>
</evidence>
<comment type="function">
    <text evidence="7">Binds as a heterodimer with protein bS6 to the central domain of the 16S rRNA, where it helps stabilize the platform of the 30S subunit.</text>
</comment>
<comment type="similarity">
    <text evidence="1 7 8">Belongs to the bacterial ribosomal protein bS18 family.</text>
</comment>
<accession>A0AB36TKJ3</accession>
<evidence type="ECO:0000256" key="4">
    <source>
        <dbReference type="ARBA" id="ARBA00022980"/>
    </source>
</evidence>
<dbReference type="SUPFAM" id="SSF46911">
    <property type="entry name" value="Ribosomal protein S18"/>
    <property type="match status" value="1"/>
</dbReference>
<evidence type="ECO:0000256" key="1">
    <source>
        <dbReference type="ARBA" id="ARBA00005589"/>
    </source>
</evidence>
<evidence type="ECO:0000256" key="5">
    <source>
        <dbReference type="ARBA" id="ARBA00023274"/>
    </source>
</evidence>
<keyword evidence="3 7" id="KW-0694">RNA-binding</keyword>
<dbReference type="Proteomes" id="UP000223596">
    <property type="component" value="Unassembled WGS sequence"/>
</dbReference>
<keyword evidence="4 7" id="KW-0689">Ribosomal protein</keyword>
<sequence length="94" mass="10863">MSTPKKDKNNKEVDKTDVKTPVKVRRAKKKICAFCVDKVERIDYKDVAKLKKYISERGKILPRRISGNCAKHQRQLTVAIKRARHIALLPYTAD</sequence>
<keyword evidence="2 7" id="KW-0699">rRNA-binding</keyword>
<keyword evidence="5 7" id="KW-0687">Ribonucleoprotein</keyword>
<dbReference type="GeneID" id="35803040"/>
<dbReference type="FunFam" id="4.10.640.10:FF:000004">
    <property type="entry name" value="30S ribosomal protein S18"/>
    <property type="match status" value="1"/>
</dbReference>
<dbReference type="Pfam" id="PF01084">
    <property type="entry name" value="Ribosomal_S18"/>
    <property type="match status" value="1"/>
</dbReference>
<evidence type="ECO:0000256" key="6">
    <source>
        <dbReference type="ARBA" id="ARBA00035141"/>
    </source>
</evidence>
<dbReference type="PANTHER" id="PTHR13479:SF40">
    <property type="entry name" value="SMALL RIBOSOMAL SUBUNIT PROTEIN BS18M"/>
    <property type="match status" value="1"/>
</dbReference>
<dbReference type="SMR" id="A0AB36TKJ3"/>
<dbReference type="GO" id="GO:0006412">
    <property type="term" value="P:translation"/>
    <property type="evidence" value="ECO:0007669"/>
    <property type="project" value="UniProtKB-UniRule"/>
</dbReference>
<dbReference type="GO" id="GO:0022627">
    <property type="term" value="C:cytosolic small ribosomal subunit"/>
    <property type="evidence" value="ECO:0007669"/>
    <property type="project" value="TreeGrafter"/>
</dbReference>
<evidence type="ECO:0000256" key="3">
    <source>
        <dbReference type="ARBA" id="ARBA00022884"/>
    </source>
</evidence>
<proteinExistence type="inferred from homology"/>
<dbReference type="PROSITE" id="PS00057">
    <property type="entry name" value="RIBOSOMAL_S18"/>
    <property type="match status" value="1"/>
</dbReference>
<evidence type="ECO:0000256" key="7">
    <source>
        <dbReference type="HAMAP-Rule" id="MF_00270"/>
    </source>
</evidence>
<reference evidence="9 10" key="1">
    <citation type="submission" date="2017-09" db="EMBL/GenBank/DDBJ databases">
        <title>Evaluation of Pacific Biosciences Sequencing Technology to Finishing C. thermocellum Genome Sequences.</title>
        <authorList>
            <person name="Brown S."/>
        </authorList>
    </citation>
    <scope>NUCLEOTIDE SEQUENCE [LARGE SCALE GENOMIC DNA]</scope>
    <source>
        <strain evidence="9 10">AD2</strain>
    </source>
</reference>
<comment type="subunit">
    <text evidence="7">Part of the 30S ribosomal subunit. Forms a tight heterodimer with protein bS6.</text>
</comment>
<dbReference type="HAMAP" id="MF_00270">
    <property type="entry name" value="Ribosomal_bS18"/>
    <property type="match status" value="1"/>
</dbReference>
<dbReference type="InterPro" id="IPR036870">
    <property type="entry name" value="Ribosomal_bS18_sf"/>
</dbReference>
<gene>
    <name evidence="7" type="primary">rpsR</name>
    <name evidence="9" type="ORF">M972_112973</name>
</gene>
<evidence type="ECO:0000256" key="8">
    <source>
        <dbReference type="RuleBase" id="RU003910"/>
    </source>
</evidence>
<dbReference type="PANTHER" id="PTHR13479">
    <property type="entry name" value="30S RIBOSOMAL PROTEIN S18"/>
    <property type="match status" value="1"/>
</dbReference>
<comment type="caution">
    <text evidence="9">The sequence shown here is derived from an EMBL/GenBank/DDBJ whole genome shotgun (WGS) entry which is preliminary data.</text>
</comment>
<evidence type="ECO:0000313" key="10">
    <source>
        <dbReference type="Proteomes" id="UP000223596"/>
    </source>
</evidence>
<evidence type="ECO:0000256" key="2">
    <source>
        <dbReference type="ARBA" id="ARBA00022730"/>
    </source>
</evidence>
<dbReference type="Gene3D" id="4.10.640.10">
    <property type="entry name" value="Ribosomal protein S18"/>
    <property type="match status" value="1"/>
</dbReference>
<dbReference type="InterPro" id="IPR018275">
    <property type="entry name" value="Ribosomal_bS18_CS"/>
</dbReference>
<dbReference type="GO" id="GO:0070181">
    <property type="term" value="F:small ribosomal subunit rRNA binding"/>
    <property type="evidence" value="ECO:0007669"/>
    <property type="project" value="TreeGrafter"/>
</dbReference>
<dbReference type="PRINTS" id="PR00974">
    <property type="entry name" value="RIBOSOMALS18"/>
</dbReference>
<name>A0AB36TKJ3_ACETH</name>
<dbReference type="EMBL" id="PDBW01000001">
    <property type="protein sequence ID" value="PFH04146.1"/>
    <property type="molecule type" value="Genomic_DNA"/>
</dbReference>
<dbReference type="RefSeq" id="WP_003513685.1">
    <property type="nucleotide sequence ID" value="NZ_CP013828.1"/>
</dbReference>
<dbReference type="GO" id="GO:0003735">
    <property type="term" value="F:structural constituent of ribosome"/>
    <property type="evidence" value="ECO:0007669"/>
    <property type="project" value="InterPro"/>
</dbReference>
<dbReference type="AlphaFoldDB" id="A0AB36TKJ3"/>
<protein>
    <recommendedName>
        <fullName evidence="6 7">Small ribosomal subunit protein bS18</fullName>
    </recommendedName>
</protein>
<dbReference type="InterPro" id="IPR001648">
    <property type="entry name" value="Ribosomal_bS18"/>
</dbReference>
<organism evidence="9 10">
    <name type="scientific">Acetivibrio thermocellus AD2</name>
    <dbReference type="NCBI Taxonomy" id="1138384"/>
    <lineage>
        <taxon>Bacteria</taxon>
        <taxon>Bacillati</taxon>
        <taxon>Bacillota</taxon>
        <taxon>Clostridia</taxon>
        <taxon>Eubacteriales</taxon>
        <taxon>Oscillospiraceae</taxon>
        <taxon>Acetivibrio</taxon>
    </lineage>
</organism>